<dbReference type="RefSeq" id="WP_093136052.1">
    <property type="nucleotide sequence ID" value="NZ_FOHJ01000008.1"/>
</dbReference>
<feature type="domain" description="Replicative helicase loading/DNA remodeling protein DnaB N-terminal winged helix" evidence="4">
    <location>
        <begin position="10"/>
        <end position="235"/>
    </location>
</feature>
<sequence length="455" mass="53474">MNERIKNLLPNDCYSIQLQTPCHEDYVMALTHLYQPLIGLQAVSIYLTLLNEAKMNQNYTTHHHIMNIVNIDLDEFYEARIKLEAIGLLKTYVEDKDVRTYHYVLIPPFSTTLFFEDSMLSILLAHHIGQKQYDNLKQKLCSTTLPNQAFDQTKSFKDVFSTLQTPTIFPQEKDKEMEPNGASESSFDEEALIVDFEWLEQSMRKNNIDIDKVLTKENKSFINNLAKIYHVDMIYLEKAFLWSVNENMDLVKDELHEACKDYYAKTFHTEKPELQLKINHTKERNQEQKQSPQSKEGKLIQHFENITHREILEDFSRTGVASEQEVKMITNAMFKHGLPQSVMNVLVHYVLQKSDMKLTRNYIEKIATHWARKNVKTAKQAMQLAKSEANLYQSWGNKKKTSYKKKEVLPEWFKKEENSEQPKTKKQAKSDQEIEKEKQELQKALNNMTTKSFNR</sequence>
<keyword evidence="5" id="KW-0347">Helicase</keyword>
<dbReference type="AlphaFoldDB" id="A0A1I0H5I5"/>
<feature type="compositionally biased region" description="Polar residues" evidence="2">
    <location>
        <begin position="444"/>
        <end position="455"/>
    </location>
</feature>
<dbReference type="Gene3D" id="1.10.10.630">
    <property type="entry name" value="DnaD domain-like"/>
    <property type="match status" value="1"/>
</dbReference>
<evidence type="ECO:0000256" key="2">
    <source>
        <dbReference type="SAM" id="MobiDB-lite"/>
    </source>
</evidence>
<dbReference type="OrthoDB" id="2082007at2"/>
<dbReference type="InterPro" id="IPR034829">
    <property type="entry name" value="DnaD-like_sf"/>
</dbReference>
<accession>A0A1I0H5I5</accession>
<dbReference type="InterPro" id="IPR006343">
    <property type="entry name" value="DnaB/C_C"/>
</dbReference>
<dbReference type="STRING" id="237682.SAMN05421676_10860"/>
<organism evidence="5 6">
    <name type="scientific">Salinibacillus kushneri</name>
    <dbReference type="NCBI Taxonomy" id="237682"/>
    <lineage>
        <taxon>Bacteria</taxon>
        <taxon>Bacillati</taxon>
        <taxon>Bacillota</taxon>
        <taxon>Bacilli</taxon>
        <taxon>Bacillales</taxon>
        <taxon>Bacillaceae</taxon>
        <taxon>Salinibacillus</taxon>
    </lineage>
</organism>
<dbReference type="EMBL" id="FOHJ01000008">
    <property type="protein sequence ID" value="SET78884.1"/>
    <property type="molecule type" value="Genomic_DNA"/>
</dbReference>
<evidence type="ECO:0000313" key="5">
    <source>
        <dbReference type="EMBL" id="SET78884.1"/>
    </source>
</evidence>
<reference evidence="6" key="1">
    <citation type="submission" date="2016-10" db="EMBL/GenBank/DDBJ databases">
        <authorList>
            <person name="Varghese N."/>
            <person name="Submissions S."/>
        </authorList>
    </citation>
    <scope>NUCLEOTIDE SEQUENCE [LARGE SCALE GENOMIC DNA]</scope>
    <source>
        <strain evidence="6">CGMCC 1.3566</strain>
    </source>
</reference>
<keyword evidence="5" id="KW-0547">Nucleotide-binding</keyword>
<comment type="similarity">
    <text evidence="1">Belongs to the DnaB/DnaD family.</text>
</comment>
<evidence type="ECO:0000256" key="1">
    <source>
        <dbReference type="ARBA" id="ARBA00093462"/>
    </source>
</evidence>
<keyword evidence="6" id="KW-1185">Reference proteome</keyword>
<evidence type="ECO:0000259" key="4">
    <source>
        <dbReference type="Pfam" id="PF25888"/>
    </source>
</evidence>
<dbReference type="Proteomes" id="UP000199095">
    <property type="component" value="Unassembled WGS sequence"/>
</dbReference>
<keyword evidence="5" id="KW-0378">Hydrolase</keyword>
<dbReference type="Pfam" id="PF07261">
    <property type="entry name" value="DnaB_2"/>
    <property type="match status" value="1"/>
</dbReference>
<feature type="region of interest" description="Disordered" evidence="2">
    <location>
        <begin position="411"/>
        <end position="455"/>
    </location>
</feature>
<protein>
    <submittedName>
        <fullName evidence="5">Replicative DNA helicase loader DnaB</fullName>
    </submittedName>
</protein>
<proteinExistence type="inferred from homology"/>
<feature type="compositionally biased region" description="Basic and acidic residues" evidence="2">
    <location>
        <begin position="411"/>
        <end position="441"/>
    </location>
</feature>
<evidence type="ECO:0000313" key="6">
    <source>
        <dbReference type="Proteomes" id="UP000199095"/>
    </source>
</evidence>
<name>A0A1I0H5I5_9BACI</name>
<feature type="domain" description="DnaB/C C-terminal" evidence="3">
    <location>
        <begin position="320"/>
        <end position="383"/>
    </location>
</feature>
<evidence type="ECO:0000259" key="3">
    <source>
        <dbReference type="Pfam" id="PF07261"/>
    </source>
</evidence>
<gene>
    <name evidence="5" type="ORF">SAMN05421676_10860</name>
</gene>
<keyword evidence="5" id="KW-0067">ATP-binding</keyword>
<dbReference type="InterPro" id="IPR058660">
    <property type="entry name" value="WHD_DnaB"/>
</dbReference>
<dbReference type="Pfam" id="PF25888">
    <property type="entry name" value="WHD_DnaB"/>
    <property type="match status" value="1"/>
</dbReference>
<dbReference type="GO" id="GO:0004386">
    <property type="term" value="F:helicase activity"/>
    <property type="evidence" value="ECO:0007669"/>
    <property type="project" value="UniProtKB-KW"/>
</dbReference>